<feature type="region of interest" description="Disordered" evidence="1">
    <location>
        <begin position="470"/>
        <end position="491"/>
    </location>
</feature>
<dbReference type="InterPro" id="IPR043159">
    <property type="entry name" value="Lectin_gal-bd_sf"/>
</dbReference>
<evidence type="ECO:0000313" key="3">
    <source>
        <dbReference type="EMBL" id="ELU05650.1"/>
    </source>
</evidence>
<protein>
    <recommendedName>
        <fullName evidence="6">SUEL-type lectin domain-containing protein</fullName>
    </recommendedName>
</protein>
<dbReference type="OrthoDB" id="6431754at2759"/>
<accession>R7UHH6</accession>
<evidence type="ECO:0000256" key="1">
    <source>
        <dbReference type="SAM" id="MobiDB-lite"/>
    </source>
</evidence>
<keyword evidence="2" id="KW-0812">Transmembrane</keyword>
<dbReference type="Gene3D" id="2.60.120.740">
    <property type="match status" value="1"/>
</dbReference>
<name>R7UHH6_CAPTE</name>
<reference evidence="4" key="3">
    <citation type="submission" date="2015-06" db="UniProtKB">
        <authorList>
            <consortium name="EnsemblMetazoa"/>
        </authorList>
    </citation>
    <scope>IDENTIFICATION</scope>
</reference>
<dbReference type="Proteomes" id="UP000014760">
    <property type="component" value="Unassembled WGS sequence"/>
</dbReference>
<reference evidence="5" key="1">
    <citation type="submission" date="2012-12" db="EMBL/GenBank/DDBJ databases">
        <authorList>
            <person name="Hellsten U."/>
            <person name="Grimwood J."/>
            <person name="Chapman J.A."/>
            <person name="Shapiro H."/>
            <person name="Aerts A."/>
            <person name="Otillar R.P."/>
            <person name="Terry A.Y."/>
            <person name="Boore J.L."/>
            <person name="Simakov O."/>
            <person name="Marletaz F."/>
            <person name="Cho S.-J."/>
            <person name="Edsinger-Gonzales E."/>
            <person name="Havlak P."/>
            <person name="Kuo D.-H."/>
            <person name="Larsson T."/>
            <person name="Lv J."/>
            <person name="Arendt D."/>
            <person name="Savage R."/>
            <person name="Osoegawa K."/>
            <person name="de Jong P."/>
            <person name="Lindberg D.R."/>
            <person name="Seaver E.C."/>
            <person name="Weisblat D.A."/>
            <person name="Putnam N.H."/>
            <person name="Grigoriev I.V."/>
            <person name="Rokhsar D.S."/>
        </authorList>
    </citation>
    <scope>NUCLEOTIDE SEQUENCE</scope>
    <source>
        <strain evidence="5">I ESC-2004</strain>
    </source>
</reference>
<dbReference type="PANTHER" id="PTHR46780">
    <property type="entry name" value="PROTEIN EVA-1"/>
    <property type="match status" value="1"/>
</dbReference>
<dbReference type="EMBL" id="KB301364">
    <property type="protein sequence ID" value="ELU05650.1"/>
    <property type="molecule type" value="Genomic_DNA"/>
</dbReference>
<evidence type="ECO:0000313" key="5">
    <source>
        <dbReference type="Proteomes" id="UP000014760"/>
    </source>
</evidence>
<proteinExistence type="predicted"/>
<evidence type="ECO:0000256" key="2">
    <source>
        <dbReference type="SAM" id="Phobius"/>
    </source>
</evidence>
<keyword evidence="5" id="KW-1185">Reference proteome</keyword>
<keyword evidence="2" id="KW-0472">Membrane</keyword>
<evidence type="ECO:0008006" key="6">
    <source>
        <dbReference type="Google" id="ProtNLM"/>
    </source>
</evidence>
<feature type="transmembrane region" description="Helical" evidence="2">
    <location>
        <begin position="314"/>
        <end position="338"/>
    </location>
</feature>
<dbReference type="CDD" id="cd22823">
    <property type="entry name" value="Gal_Rha_Lectin"/>
    <property type="match status" value="1"/>
</dbReference>
<dbReference type="EnsemblMetazoa" id="CapteT217495">
    <property type="protein sequence ID" value="CapteP217495"/>
    <property type="gene ID" value="CapteG217495"/>
</dbReference>
<evidence type="ECO:0000313" key="4">
    <source>
        <dbReference type="EnsemblMetazoa" id="CapteP217495"/>
    </source>
</evidence>
<organism evidence="3">
    <name type="scientific">Capitella teleta</name>
    <name type="common">Polychaete worm</name>
    <dbReference type="NCBI Taxonomy" id="283909"/>
    <lineage>
        <taxon>Eukaryota</taxon>
        <taxon>Metazoa</taxon>
        <taxon>Spiralia</taxon>
        <taxon>Lophotrochozoa</taxon>
        <taxon>Annelida</taxon>
        <taxon>Polychaeta</taxon>
        <taxon>Sedentaria</taxon>
        <taxon>Scolecida</taxon>
        <taxon>Capitellidae</taxon>
        <taxon>Capitella</taxon>
    </lineage>
</organism>
<sequence length="540" mass="59903">MAGISRFFPRFVTSGFSRLEVQTYCQWQTFNPKCASDEVIVMRSALYGRFKPCIERDYGYVGCQSDVLTLADSLCSGKRECELKIPVEKFGVNSTCPRDLSRHLQAEFSCVKVITPNRTYCYSRKTATLPSTGGWIAYRTTEETGCGSTETPWVIRTDPGQTLNFTLHDFALKSAIYNDSARYLAAASHCQVYAIFKEKLSKRSKTICGGDTRVSQAYVTSANEVEIRVMVGTAQRYFALEYEVQGCPDPVQPIGGWIERRGDEVTMGCNSDDITRTLTCKGNQWNGTRVKDCSKGPVSTGELAFGGIPFSHTLSIVVILAVAMVIGVLILAVGLLCLKRRRQRPPQPPPFGTFNPTGYKDDMNYKTSTTCTAYSQPSFMTRTDTSGENDYEYVDDIKFPPPPPHIAGSTFGKTPTGGSCAAHGSGGLNQYGFDGTPNFAKLKAAQPGVVHVQQLPIVGLPMVPQYYELDPERETERKESDVPRALSEENSDKINRQNMNFGHYIWSPVYEAFVLTNPEHERGRRLVALKAAYKGRTESI</sequence>
<reference evidence="3 5" key="2">
    <citation type="journal article" date="2013" name="Nature">
        <title>Insights into bilaterian evolution from three spiralian genomes.</title>
        <authorList>
            <person name="Simakov O."/>
            <person name="Marletaz F."/>
            <person name="Cho S.J."/>
            <person name="Edsinger-Gonzales E."/>
            <person name="Havlak P."/>
            <person name="Hellsten U."/>
            <person name="Kuo D.H."/>
            <person name="Larsson T."/>
            <person name="Lv J."/>
            <person name="Arendt D."/>
            <person name="Savage R."/>
            <person name="Osoegawa K."/>
            <person name="de Jong P."/>
            <person name="Grimwood J."/>
            <person name="Chapman J.A."/>
            <person name="Shapiro H."/>
            <person name="Aerts A."/>
            <person name="Otillar R.P."/>
            <person name="Terry A.Y."/>
            <person name="Boore J.L."/>
            <person name="Grigoriev I.V."/>
            <person name="Lindberg D.R."/>
            <person name="Seaver E.C."/>
            <person name="Weisblat D.A."/>
            <person name="Putnam N.H."/>
            <person name="Rokhsar D.S."/>
        </authorList>
    </citation>
    <scope>NUCLEOTIDE SEQUENCE</scope>
    <source>
        <strain evidence="3 5">I ESC-2004</strain>
    </source>
</reference>
<dbReference type="HOGENOM" id="CLU_029488_4_0_1"/>
<dbReference type="AlphaFoldDB" id="R7UHH6"/>
<dbReference type="EMBL" id="AMQN01001312">
    <property type="status" value="NOT_ANNOTATED_CDS"/>
    <property type="molecule type" value="Genomic_DNA"/>
</dbReference>
<gene>
    <name evidence="3" type="ORF">CAPTEDRAFT_217495</name>
</gene>
<keyword evidence="2" id="KW-1133">Transmembrane helix</keyword>